<dbReference type="InterPro" id="IPR029058">
    <property type="entry name" value="AB_hydrolase_fold"/>
</dbReference>
<keyword evidence="1" id="KW-0596">Phosphopantetheine</keyword>
<accession>A0A074LR06</accession>
<keyword evidence="5" id="KW-1185">Reference proteome</keyword>
<dbReference type="PANTHER" id="PTHR44845:SF7">
    <property type="entry name" value="PLIPASTATIN SYNTHASE SUBUNIT D"/>
    <property type="match status" value="1"/>
</dbReference>
<dbReference type="Proteomes" id="UP000027931">
    <property type="component" value="Unassembled WGS sequence"/>
</dbReference>
<dbReference type="InterPro" id="IPR036736">
    <property type="entry name" value="ACP-like_sf"/>
</dbReference>
<sequence>VLDELPLSPNGKVDRRALPAPDSSISGLISSIPARDALEGKLVRLYENVLGLENLGVQDNFFTLGGHSLLALRLRAEIEREFGVNVPMLTLFQESTVEQMAVILRKEGAASGSSTLIPLSRGERKPLFLVHAVGGTVHSYLELARALGDQPVYALQAPGIEGQSEPLQSVVELASRYVAEIRTVQPEGPYWLGGWSFGGLVAYEMAQQLAAQQQEVAMLTLIDSFAPNPQTGQNLDEKALLLEFGRDLAGQFGQETAAALEQLVEVDDLYGALQKAQDLKVLPPSLQQEDVLRLFAVYKANRLAMESYTPAPYNGRVTLLKAAEGSADLQQADDSNWGGLAPTLEVQSVPGDHFTLIQPPNVDRLAASIRRALTSNGSEQ</sequence>
<dbReference type="SMART" id="SM00824">
    <property type="entry name" value="PKS_TE"/>
    <property type="match status" value="1"/>
</dbReference>
<dbReference type="InterPro" id="IPR020802">
    <property type="entry name" value="TesA-like"/>
</dbReference>
<dbReference type="GO" id="GO:0031177">
    <property type="term" value="F:phosphopantetheine binding"/>
    <property type="evidence" value="ECO:0007669"/>
    <property type="project" value="InterPro"/>
</dbReference>
<gene>
    <name evidence="4" type="ORF">EL26_10000</name>
</gene>
<dbReference type="eggNOG" id="COG3319">
    <property type="taxonomic scope" value="Bacteria"/>
</dbReference>
<dbReference type="OrthoDB" id="9778383at2"/>
<dbReference type="eggNOG" id="COG1020">
    <property type="taxonomic scope" value="Bacteria"/>
</dbReference>
<proteinExistence type="predicted"/>
<dbReference type="SUPFAM" id="SSF53474">
    <property type="entry name" value="alpha/beta-Hydrolases"/>
    <property type="match status" value="1"/>
</dbReference>
<name>A0A074LR06_9BACL</name>
<evidence type="ECO:0000256" key="2">
    <source>
        <dbReference type="ARBA" id="ARBA00022553"/>
    </source>
</evidence>
<organism evidence="4 5">
    <name type="scientific">Tumebacillus flagellatus</name>
    <dbReference type="NCBI Taxonomy" id="1157490"/>
    <lineage>
        <taxon>Bacteria</taxon>
        <taxon>Bacillati</taxon>
        <taxon>Bacillota</taxon>
        <taxon>Bacilli</taxon>
        <taxon>Bacillales</taxon>
        <taxon>Alicyclobacillaceae</taxon>
        <taxon>Tumebacillus</taxon>
    </lineage>
</organism>
<dbReference type="SMART" id="SM00823">
    <property type="entry name" value="PKS_PP"/>
    <property type="match status" value="1"/>
</dbReference>
<dbReference type="PROSITE" id="PS50075">
    <property type="entry name" value="CARRIER"/>
    <property type="match status" value="1"/>
</dbReference>
<dbReference type="STRING" id="1157490.EL26_10000"/>
<dbReference type="InterPro" id="IPR020806">
    <property type="entry name" value="PKS_PP-bd"/>
</dbReference>
<dbReference type="Pfam" id="PF00975">
    <property type="entry name" value="Thioesterase"/>
    <property type="match status" value="1"/>
</dbReference>
<dbReference type="PROSITE" id="PS00012">
    <property type="entry name" value="PHOSPHOPANTETHEINE"/>
    <property type="match status" value="1"/>
</dbReference>
<dbReference type="InterPro" id="IPR001031">
    <property type="entry name" value="Thioesterase"/>
</dbReference>
<keyword evidence="2" id="KW-0597">Phosphoprotein</keyword>
<dbReference type="RefSeq" id="WP_152559223.1">
    <property type="nucleotide sequence ID" value="NZ_JMIR01000011.1"/>
</dbReference>
<protein>
    <recommendedName>
        <fullName evidence="3">Carrier domain-containing protein</fullName>
    </recommendedName>
</protein>
<feature type="non-terminal residue" evidence="4">
    <location>
        <position position="1"/>
    </location>
</feature>
<evidence type="ECO:0000256" key="1">
    <source>
        <dbReference type="ARBA" id="ARBA00022450"/>
    </source>
</evidence>
<feature type="domain" description="Carrier" evidence="3">
    <location>
        <begin position="33"/>
        <end position="108"/>
    </location>
</feature>
<comment type="caution">
    <text evidence="4">The sequence shown here is derived from an EMBL/GenBank/DDBJ whole genome shotgun (WGS) entry which is preliminary data.</text>
</comment>
<evidence type="ECO:0000259" key="3">
    <source>
        <dbReference type="PROSITE" id="PS50075"/>
    </source>
</evidence>
<dbReference type="EMBL" id="JMIR01000011">
    <property type="protein sequence ID" value="KEO83524.1"/>
    <property type="molecule type" value="Genomic_DNA"/>
</dbReference>
<evidence type="ECO:0000313" key="5">
    <source>
        <dbReference type="Proteomes" id="UP000027931"/>
    </source>
</evidence>
<dbReference type="PANTHER" id="PTHR44845">
    <property type="entry name" value="CARRIER DOMAIN-CONTAINING PROTEIN"/>
    <property type="match status" value="1"/>
</dbReference>
<dbReference type="Pfam" id="PF00550">
    <property type="entry name" value="PP-binding"/>
    <property type="match status" value="1"/>
</dbReference>
<dbReference type="InterPro" id="IPR009081">
    <property type="entry name" value="PP-bd_ACP"/>
</dbReference>
<dbReference type="Gene3D" id="3.40.50.1820">
    <property type="entry name" value="alpha/beta hydrolase"/>
    <property type="match status" value="1"/>
</dbReference>
<dbReference type="InterPro" id="IPR006162">
    <property type="entry name" value="Ppantetheine_attach_site"/>
</dbReference>
<dbReference type="SUPFAM" id="SSF47336">
    <property type="entry name" value="ACP-like"/>
    <property type="match status" value="1"/>
</dbReference>
<evidence type="ECO:0000313" key="4">
    <source>
        <dbReference type="EMBL" id="KEO83524.1"/>
    </source>
</evidence>
<dbReference type="AlphaFoldDB" id="A0A074LR06"/>
<reference evidence="4 5" key="1">
    <citation type="journal article" date="2013" name="Int. J. Syst. Evol. Microbiol.">
        <title>Tumebacillus flagellatus sp. nov., an alpha-amylase/pullulanase-producing bacterium isolated from cassava wastewater.</title>
        <authorList>
            <person name="Wang Q."/>
            <person name="Xie N."/>
            <person name="Qin Y."/>
            <person name="Shen N."/>
            <person name="Zhu J."/>
            <person name="Mi H."/>
            <person name="Huang R."/>
        </authorList>
    </citation>
    <scope>NUCLEOTIDE SEQUENCE [LARGE SCALE GENOMIC DNA]</scope>
    <source>
        <strain evidence="4 5">GST4</strain>
    </source>
</reference>
<dbReference type="Gene3D" id="1.10.1200.10">
    <property type="entry name" value="ACP-like"/>
    <property type="match status" value="1"/>
</dbReference>